<dbReference type="PROSITE" id="PS50811">
    <property type="entry name" value="WRKY"/>
    <property type="match status" value="1"/>
</dbReference>
<dbReference type="OrthoDB" id="2021064at2759"/>
<dbReference type="Pfam" id="PF03106">
    <property type="entry name" value="WRKY"/>
    <property type="match status" value="1"/>
</dbReference>
<dbReference type="InterPro" id="IPR003657">
    <property type="entry name" value="WRKY_dom"/>
</dbReference>
<evidence type="ECO:0000313" key="2">
    <source>
        <dbReference type="EMBL" id="KAG6481150.1"/>
    </source>
</evidence>
<dbReference type="PANTHER" id="PTHR31282">
    <property type="entry name" value="WRKY TRANSCRIPTION FACTOR 21-RELATED"/>
    <property type="match status" value="1"/>
</dbReference>
<evidence type="ECO:0000313" key="3">
    <source>
        <dbReference type="Proteomes" id="UP000734854"/>
    </source>
</evidence>
<feature type="domain" description="WRKY" evidence="1">
    <location>
        <begin position="120"/>
        <end position="170"/>
    </location>
</feature>
<reference evidence="2 3" key="1">
    <citation type="submission" date="2020-08" db="EMBL/GenBank/DDBJ databases">
        <title>Plant Genome Project.</title>
        <authorList>
            <person name="Zhang R.-G."/>
        </authorList>
    </citation>
    <scope>NUCLEOTIDE SEQUENCE [LARGE SCALE GENOMIC DNA]</scope>
    <source>
        <tissue evidence="2">Rhizome</tissue>
    </source>
</reference>
<dbReference type="EMBL" id="JACMSC010000016">
    <property type="protein sequence ID" value="KAG6481150.1"/>
    <property type="molecule type" value="Genomic_DNA"/>
</dbReference>
<dbReference type="AlphaFoldDB" id="A0A8J5F5G0"/>
<proteinExistence type="predicted"/>
<keyword evidence="3" id="KW-1185">Reference proteome</keyword>
<organism evidence="2 3">
    <name type="scientific">Zingiber officinale</name>
    <name type="common">Ginger</name>
    <name type="synonym">Amomum zingiber</name>
    <dbReference type="NCBI Taxonomy" id="94328"/>
    <lineage>
        <taxon>Eukaryota</taxon>
        <taxon>Viridiplantae</taxon>
        <taxon>Streptophyta</taxon>
        <taxon>Embryophyta</taxon>
        <taxon>Tracheophyta</taxon>
        <taxon>Spermatophyta</taxon>
        <taxon>Magnoliopsida</taxon>
        <taxon>Liliopsida</taxon>
        <taxon>Zingiberales</taxon>
        <taxon>Zingiberaceae</taxon>
        <taxon>Zingiber</taxon>
    </lineage>
</organism>
<dbReference type="SMART" id="SM00774">
    <property type="entry name" value="WRKY"/>
    <property type="match status" value="1"/>
</dbReference>
<dbReference type="Proteomes" id="UP000734854">
    <property type="component" value="Unassembled WGS sequence"/>
</dbReference>
<name>A0A8J5F5G0_ZINOF</name>
<comment type="caution">
    <text evidence="2">The sequence shown here is derived from an EMBL/GenBank/DDBJ whole genome shotgun (WGS) entry which is preliminary data.</text>
</comment>
<dbReference type="GO" id="GO:0043565">
    <property type="term" value="F:sequence-specific DNA binding"/>
    <property type="evidence" value="ECO:0007669"/>
    <property type="project" value="InterPro"/>
</dbReference>
<gene>
    <name evidence="2" type="ORF">ZIOFF_057745</name>
</gene>
<protein>
    <recommendedName>
        <fullName evidence="1">WRKY domain-containing protein</fullName>
    </recommendedName>
</protein>
<accession>A0A8J5F5G0</accession>
<sequence length="300" mass="33807">MEKEIALACDHCAAIQEIGRVHEVASQLHALLRLNNHYVVNFKAAEHDNSSCKSWQEVAGEKVQEILKLNSSTLSRVQSIVNGCCCCSNSSGEHKRKKILDTATDSQKIRRRKEETWSAVTTEPYHDGHQWRKYGKKTINNAKYQRSYYRCIHKEEGCLAKKTIQQIEEDGIDDGETAASRFSVEYICRHTCKLSTAADEVLLEPFVMESTTAPISSHSRISTAAGSSGSNSTACCSSSSKLEDDAFVASLLIDQMETVGEDGHDMEDYRKVFSPIYEGCGWDWEYTDNYIPLGNEYYIW</sequence>
<dbReference type="InterPro" id="IPR044810">
    <property type="entry name" value="WRKY_plant"/>
</dbReference>
<dbReference type="GO" id="GO:0003700">
    <property type="term" value="F:DNA-binding transcription factor activity"/>
    <property type="evidence" value="ECO:0007669"/>
    <property type="project" value="InterPro"/>
</dbReference>
<evidence type="ECO:0000259" key="1">
    <source>
        <dbReference type="PROSITE" id="PS50811"/>
    </source>
</evidence>